<name>A0A371I2A1_MUCPR</name>
<organism evidence="2 3">
    <name type="scientific">Mucuna pruriens</name>
    <name type="common">Velvet bean</name>
    <name type="synonym">Dolichos pruriens</name>
    <dbReference type="NCBI Taxonomy" id="157652"/>
    <lineage>
        <taxon>Eukaryota</taxon>
        <taxon>Viridiplantae</taxon>
        <taxon>Streptophyta</taxon>
        <taxon>Embryophyta</taxon>
        <taxon>Tracheophyta</taxon>
        <taxon>Spermatophyta</taxon>
        <taxon>Magnoliopsida</taxon>
        <taxon>eudicotyledons</taxon>
        <taxon>Gunneridae</taxon>
        <taxon>Pentapetalae</taxon>
        <taxon>rosids</taxon>
        <taxon>fabids</taxon>
        <taxon>Fabales</taxon>
        <taxon>Fabaceae</taxon>
        <taxon>Papilionoideae</taxon>
        <taxon>50 kb inversion clade</taxon>
        <taxon>NPAAA clade</taxon>
        <taxon>indigoferoid/millettioid clade</taxon>
        <taxon>Phaseoleae</taxon>
        <taxon>Mucuna</taxon>
    </lineage>
</organism>
<feature type="domain" description="DUF7745" evidence="1">
    <location>
        <begin position="4"/>
        <end position="71"/>
    </location>
</feature>
<keyword evidence="3" id="KW-1185">Reference proteome</keyword>
<comment type="caution">
    <text evidence="2">The sequence shown here is derived from an EMBL/GenBank/DDBJ whole genome shotgun (WGS) entry which is preliminary data.</text>
</comment>
<gene>
    <name evidence="2" type="ORF">CR513_06522</name>
</gene>
<evidence type="ECO:0000313" key="3">
    <source>
        <dbReference type="Proteomes" id="UP000257109"/>
    </source>
</evidence>
<feature type="non-terminal residue" evidence="2">
    <location>
        <position position="1"/>
    </location>
</feature>
<protein>
    <recommendedName>
        <fullName evidence="1">DUF7745 domain-containing protein</fullName>
    </recommendedName>
</protein>
<dbReference type="Proteomes" id="UP000257109">
    <property type="component" value="Unassembled WGS sequence"/>
</dbReference>
<dbReference type="Pfam" id="PF24924">
    <property type="entry name" value="DUF7745"/>
    <property type="match status" value="1"/>
</dbReference>
<dbReference type="EMBL" id="QJKJ01001116">
    <property type="protein sequence ID" value="RDY09151.1"/>
    <property type="molecule type" value="Genomic_DNA"/>
</dbReference>
<dbReference type="OrthoDB" id="1396996at2759"/>
<sequence>MATLDVFLPKRDRGKNLVIVVLANTYCTINYYCEKNGKSLRCCTHFLYLWMIAHLFHSKRKMACPVEDFKWCWIKTMSKQD</sequence>
<evidence type="ECO:0000259" key="1">
    <source>
        <dbReference type="Pfam" id="PF24924"/>
    </source>
</evidence>
<dbReference type="InterPro" id="IPR056647">
    <property type="entry name" value="DUF7745"/>
</dbReference>
<accession>A0A371I2A1</accession>
<dbReference type="AlphaFoldDB" id="A0A371I2A1"/>
<proteinExistence type="predicted"/>
<evidence type="ECO:0000313" key="2">
    <source>
        <dbReference type="EMBL" id="RDY09151.1"/>
    </source>
</evidence>
<reference evidence="2" key="1">
    <citation type="submission" date="2018-05" db="EMBL/GenBank/DDBJ databases">
        <title>Draft genome of Mucuna pruriens seed.</title>
        <authorList>
            <person name="Nnadi N.E."/>
            <person name="Vos R."/>
            <person name="Hasami M.H."/>
            <person name="Devisetty U.K."/>
            <person name="Aguiy J.C."/>
        </authorList>
    </citation>
    <scope>NUCLEOTIDE SEQUENCE [LARGE SCALE GENOMIC DNA]</scope>
    <source>
        <strain evidence="2">JCA_2017</strain>
    </source>
</reference>